<dbReference type="EMBL" id="JALJXV010000006">
    <property type="protein sequence ID" value="MCP1675534.1"/>
    <property type="molecule type" value="Genomic_DNA"/>
</dbReference>
<sequence>MARKSPVELRRMALDLHRQGHTAERIADLLGLHPGSIHYLVGRGSSHQKRAGAGH</sequence>
<dbReference type="GO" id="GO:0000428">
    <property type="term" value="C:DNA-directed RNA polymerase complex"/>
    <property type="evidence" value="ECO:0007669"/>
    <property type="project" value="UniProtKB-KW"/>
</dbReference>
<keyword evidence="1" id="KW-0240">DNA-directed RNA polymerase</keyword>
<name>A0AAE3G4L0_9GAMM</name>
<proteinExistence type="predicted"/>
<evidence type="ECO:0000313" key="2">
    <source>
        <dbReference type="Proteomes" id="UP001205843"/>
    </source>
</evidence>
<dbReference type="RefSeq" id="WP_253479065.1">
    <property type="nucleotide sequence ID" value="NZ_JALJXV010000006.1"/>
</dbReference>
<organism evidence="1 2">
    <name type="scientific">Natronocella acetinitrilica</name>
    <dbReference type="NCBI Taxonomy" id="414046"/>
    <lineage>
        <taxon>Bacteria</taxon>
        <taxon>Pseudomonadati</taxon>
        <taxon>Pseudomonadota</taxon>
        <taxon>Gammaproteobacteria</taxon>
        <taxon>Chromatiales</taxon>
        <taxon>Ectothiorhodospiraceae</taxon>
        <taxon>Natronocella</taxon>
    </lineage>
</organism>
<keyword evidence="2" id="KW-1185">Reference proteome</keyword>
<protein>
    <submittedName>
        <fullName evidence="1">DNA-directed RNA polymerase specialized sigma24 family protein</fullName>
    </submittedName>
</protein>
<dbReference type="AlphaFoldDB" id="A0AAE3G4L0"/>
<comment type="caution">
    <text evidence="1">The sequence shown here is derived from an EMBL/GenBank/DDBJ whole genome shotgun (WGS) entry which is preliminary data.</text>
</comment>
<dbReference type="Proteomes" id="UP001205843">
    <property type="component" value="Unassembled WGS sequence"/>
</dbReference>
<accession>A0AAE3G4L0</accession>
<reference evidence="1" key="1">
    <citation type="submission" date="2022-03" db="EMBL/GenBank/DDBJ databases">
        <title>Genomic Encyclopedia of Type Strains, Phase III (KMG-III): the genomes of soil and plant-associated and newly described type strains.</title>
        <authorList>
            <person name="Whitman W."/>
        </authorList>
    </citation>
    <scope>NUCLEOTIDE SEQUENCE</scope>
    <source>
        <strain evidence="1">ANL 6-2</strain>
    </source>
</reference>
<keyword evidence="1" id="KW-0804">Transcription</keyword>
<evidence type="ECO:0000313" key="1">
    <source>
        <dbReference type="EMBL" id="MCP1675534.1"/>
    </source>
</evidence>
<gene>
    <name evidence="1" type="ORF">J2T57_002684</name>
</gene>